<accession>A0ABQ7ET75</accession>
<reference evidence="2 3" key="1">
    <citation type="journal article" date="2020" name="BMC Genomics">
        <title>Intraspecific diversification of the crop wild relative Brassica cretica Lam. using demographic model selection.</title>
        <authorList>
            <person name="Kioukis A."/>
            <person name="Michalopoulou V.A."/>
            <person name="Briers L."/>
            <person name="Pirintsos S."/>
            <person name="Studholme D.J."/>
            <person name="Pavlidis P."/>
            <person name="Sarris P.F."/>
        </authorList>
    </citation>
    <scope>NUCLEOTIDE SEQUENCE [LARGE SCALE GENOMIC DNA]</scope>
    <source>
        <strain evidence="3">cv. PFS-1207/04</strain>
    </source>
</reference>
<name>A0ABQ7ET75_BRACR</name>
<comment type="caution">
    <text evidence="2">The sequence shown here is derived from an EMBL/GenBank/DDBJ whole genome shotgun (WGS) entry which is preliminary data.</text>
</comment>
<evidence type="ECO:0000256" key="1">
    <source>
        <dbReference type="SAM" id="MobiDB-lite"/>
    </source>
</evidence>
<dbReference type="Proteomes" id="UP000266723">
    <property type="component" value="Unassembled WGS sequence"/>
</dbReference>
<dbReference type="EMBL" id="QGKV02000297">
    <property type="protein sequence ID" value="KAF3606064.1"/>
    <property type="molecule type" value="Genomic_DNA"/>
</dbReference>
<proteinExistence type="predicted"/>
<sequence length="151" mass="16964">MAGGVTPEILYAETPLTLITVVSCSFLFSLFQSHILCWPMSSTVEVQLLRFWAARNVKRSPLDAQGCVGHVVYHDAYDGTDGCSPTLLGLPAQTIYKLRLKIYYSGHVKESSSEYMKVEPEKPERHHKQIDTRAISVDRNFGEKDSGDKTR</sequence>
<keyword evidence="3" id="KW-1185">Reference proteome</keyword>
<feature type="compositionally biased region" description="Basic and acidic residues" evidence="1">
    <location>
        <begin position="140"/>
        <end position="151"/>
    </location>
</feature>
<gene>
    <name evidence="2" type="ORF">DY000_02049414</name>
</gene>
<feature type="region of interest" description="Disordered" evidence="1">
    <location>
        <begin position="114"/>
        <end position="151"/>
    </location>
</feature>
<evidence type="ECO:0000313" key="2">
    <source>
        <dbReference type="EMBL" id="KAF3606064.1"/>
    </source>
</evidence>
<organism evidence="2 3">
    <name type="scientific">Brassica cretica</name>
    <name type="common">Mustard</name>
    <dbReference type="NCBI Taxonomy" id="69181"/>
    <lineage>
        <taxon>Eukaryota</taxon>
        <taxon>Viridiplantae</taxon>
        <taxon>Streptophyta</taxon>
        <taxon>Embryophyta</taxon>
        <taxon>Tracheophyta</taxon>
        <taxon>Spermatophyta</taxon>
        <taxon>Magnoliopsida</taxon>
        <taxon>eudicotyledons</taxon>
        <taxon>Gunneridae</taxon>
        <taxon>Pentapetalae</taxon>
        <taxon>rosids</taxon>
        <taxon>malvids</taxon>
        <taxon>Brassicales</taxon>
        <taxon>Brassicaceae</taxon>
        <taxon>Brassiceae</taxon>
        <taxon>Brassica</taxon>
    </lineage>
</organism>
<feature type="compositionally biased region" description="Basic and acidic residues" evidence="1">
    <location>
        <begin position="114"/>
        <end position="124"/>
    </location>
</feature>
<evidence type="ECO:0000313" key="3">
    <source>
        <dbReference type="Proteomes" id="UP000266723"/>
    </source>
</evidence>
<protein>
    <submittedName>
        <fullName evidence="2">Uncharacterized protein</fullName>
    </submittedName>
</protein>